<feature type="signal peptide" evidence="2">
    <location>
        <begin position="1"/>
        <end position="32"/>
    </location>
</feature>
<comment type="caution">
    <text evidence="3">The sequence shown here is derived from an EMBL/GenBank/DDBJ whole genome shotgun (WGS) entry which is preliminary data.</text>
</comment>
<dbReference type="PROSITE" id="PS51257">
    <property type="entry name" value="PROKAR_LIPOPROTEIN"/>
    <property type="match status" value="1"/>
</dbReference>
<evidence type="ECO:0008006" key="5">
    <source>
        <dbReference type="Google" id="ProtNLM"/>
    </source>
</evidence>
<protein>
    <recommendedName>
        <fullName evidence="5">DNA modification methylase</fullName>
    </recommendedName>
</protein>
<evidence type="ECO:0000313" key="3">
    <source>
        <dbReference type="EMBL" id="GAA4109950.1"/>
    </source>
</evidence>
<dbReference type="Proteomes" id="UP001501495">
    <property type="component" value="Unassembled WGS sequence"/>
</dbReference>
<name>A0ABP7XB10_9ACTN</name>
<keyword evidence="4" id="KW-1185">Reference proteome</keyword>
<dbReference type="EMBL" id="BAAAZH010000003">
    <property type="protein sequence ID" value="GAA4109950.1"/>
    <property type="molecule type" value="Genomic_DNA"/>
</dbReference>
<keyword evidence="2" id="KW-0732">Signal</keyword>
<feature type="chain" id="PRO_5046772763" description="DNA modification methylase" evidence="2">
    <location>
        <begin position="33"/>
        <end position="207"/>
    </location>
</feature>
<evidence type="ECO:0000256" key="1">
    <source>
        <dbReference type="SAM" id="MobiDB-lite"/>
    </source>
</evidence>
<evidence type="ECO:0000256" key="2">
    <source>
        <dbReference type="SAM" id="SignalP"/>
    </source>
</evidence>
<feature type="region of interest" description="Disordered" evidence="1">
    <location>
        <begin position="161"/>
        <end position="207"/>
    </location>
</feature>
<dbReference type="RefSeq" id="WP_344731604.1">
    <property type="nucleotide sequence ID" value="NZ_BAAAZH010000003.1"/>
</dbReference>
<proteinExistence type="predicted"/>
<reference evidence="4" key="1">
    <citation type="journal article" date="2019" name="Int. J. Syst. Evol. Microbiol.">
        <title>The Global Catalogue of Microorganisms (GCM) 10K type strain sequencing project: providing services to taxonomists for standard genome sequencing and annotation.</title>
        <authorList>
            <consortium name="The Broad Institute Genomics Platform"/>
            <consortium name="The Broad Institute Genome Sequencing Center for Infectious Disease"/>
            <person name="Wu L."/>
            <person name="Ma J."/>
        </authorList>
    </citation>
    <scope>NUCLEOTIDE SEQUENCE [LARGE SCALE GENOMIC DNA]</scope>
    <source>
        <strain evidence="4">JCM 16703</strain>
    </source>
</reference>
<gene>
    <name evidence="3" type="ORF">GCM10022215_04790</name>
</gene>
<sequence length="207" mass="20924">MPHRRPLRRSAALAVAALAIVPTLSSCGFHYATDRVYTPAAGINDRSGEVDILGAVVVSSRPGEGTLVASLSNGSATEAISLQGVNPSAEEDVTVAQFSPIAVGARKNADLAEDAIAVTGNYGAGDVLTLSFVFSDGETVTTDVAVVTACDEFAGYDTAFADASPSAEPTGKGEDKGTGEEASPSAEPTGEPYDCSFPTGGGLPHSE</sequence>
<organism evidence="3 4">
    <name type="scientific">Nocardioides fonticola</name>
    <dbReference type="NCBI Taxonomy" id="450363"/>
    <lineage>
        <taxon>Bacteria</taxon>
        <taxon>Bacillati</taxon>
        <taxon>Actinomycetota</taxon>
        <taxon>Actinomycetes</taxon>
        <taxon>Propionibacteriales</taxon>
        <taxon>Nocardioidaceae</taxon>
        <taxon>Nocardioides</taxon>
    </lineage>
</organism>
<evidence type="ECO:0000313" key="4">
    <source>
        <dbReference type="Proteomes" id="UP001501495"/>
    </source>
</evidence>
<accession>A0ABP7XB10</accession>